<dbReference type="PROSITE" id="PS51257">
    <property type="entry name" value="PROKAR_LIPOPROTEIN"/>
    <property type="match status" value="1"/>
</dbReference>
<feature type="chain" id="PRO_5046448236" evidence="1">
    <location>
        <begin position="21"/>
        <end position="294"/>
    </location>
</feature>
<feature type="signal peptide" evidence="1">
    <location>
        <begin position="1"/>
        <end position="20"/>
    </location>
</feature>
<sequence length="294" mass="30168">MKKILLTVAAISALTFTACSNDDDNTPTTSNLSLNVSGLENLGADYVYEGWIIVGGAPVSTGTFNVNDSGELSQTSFVVDSDMLSSASTFVLSIEPANDSDPAPAATKILAGDFSGSSASITSTGIVGDFSNAAGKYILATPTDGMSNNERSGIWFLDLTGGSPATSLSLPTLSAGWKYEGWVVMNGTPISTGTFTDAAMADDNAATTTFKGDVNDGPAFPGEDYINNAPTGLMFPTDLRGATAVISVEPDPDNSPNPFTLKPLAHGVPADANDHVTYTMGAGPVVQISGTVTR</sequence>
<organism evidence="3 4">
    <name type="scientific">Tenacibaculum tangerinum</name>
    <dbReference type="NCBI Taxonomy" id="3038772"/>
    <lineage>
        <taxon>Bacteria</taxon>
        <taxon>Pseudomonadati</taxon>
        <taxon>Bacteroidota</taxon>
        <taxon>Flavobacteriia</taxon>
        <taxon>Flavobacteriales</taxon>
        <taxon>Flavobacteriaceae</taxon>
        <taxon>Tenacibaculum</taxon>
    </lineage>
</organism>
<keyword evidence="4" id="KW-1185">Reference proteome</keyword>
<dbReference type="RefSeq" id="WP_279651860.1">
    <property type="nucleotide sequence ID" value="NZ_CP122539.1"/>
</dbReference>
<dbReference type="Pfam" id="PF10099">
    <property type="entry name" value="RskA_C"/>
    <property type="match status" value="1"/>
</dbReference>
<name>A0ABY8L7B7_9FLAO</name>
<dbReference type="EMBL" id="CP122539">
    <property type="protein sequence ID" value="WGH75989.1"/>
    <property type="molecule type" value="Genomic_DNA"/>
</dbReference>
<keyword evidence="1" id="KW-0732">Signal</keyword>
<feature type="domain" description="Anti-sigma K factor RskA C-terminal" evidence="2">
    <location>
        <begin position="32"/>
        <end position="104"/>
    </location>
</feature>
<evidence type="ECO:0000256" key="1">
    <source>
        <dbReference type="SAM" id="SignalP"/>
    </source>
</evidence>
<dbReference type="Proteomes" id="UP001232001">
    <property type="component" value="Chromosome"/>
</dbReference>
<accession>A0ABY8L7B7</accession>
<proteinExistence type="predicted"/>
<gene>
    <name evidence="3" type="ORF">P8625_02140</name>
</gene>
<reference evidence="3 4" key="1">
    <citation type="submission" date="2023-04" db="EMBL/GenBank/DDBJ databases">
        <title>Tenacibaculum tangerinum sp. nov., isolated from sea tidal flat of South Korea.</title>
        <authorList>
            <person name="Lee S.H."/>
            <person name="Kim J.-J."/>
        </authorList>
    </citation>
    <scope>NUCLEOTIDE SEQUENCE [LARGE SCALE GENOMIC DNA]</scope>
    <source>
        <strain evidence="3 4">GRR-S3-23</strain>
    </source>
</reference>
<evidence type="ECO:0000313" key="3">
    <source>
        <dbReference type="EMBL" id="WGH75989.1"/>
    </source>
</evidence>
<evidence type="ECO:0000313" key="4">
    <source>
        <dbReference type="Proteomes" id="UP001232001"/>
    </source>
</evidence>
<evidence type="ECO:0000259" key="2">
    <source>
        <dbReference type="Pfam" id="PF10099"/>
    </source>
</evidence>
<protein>
    <submittedName>
        <fullName evidence="3">Anti-sigma factor</fullName>
    </submittedName>
</protein>
<dbReference type="InterPro" id="IPR018764">
    <property type="entry name" value="RskA_C"/>
</dbReference>